<evidence type="ECO:0000256" key="6">
    <source>
        <dbReference type="ARBA" id="ARBA00022840"/>
    </source>
</evidence>
<keyword evidence="2" id="KW-0813">Transport</keyword>
<evidence type="ECO:0000256" key="8">
    <source>
        <dbReference type="ARBA" id="ARBA00023136"/>
    </source>
</evidence>
<feature type="transmembrane region" description="Helical" evidence="9">
    <location>
        <begin position="176"/>
        <end position="193"/>
    </location>
</feature>
<comment type="subcellular location">
    <subcellularLocation>
        <location evidence="1">Cell membrane</location>
        <topology evidence="1">Multi-pass membrane protein</topology>
    </subcellularLocation>
</comment>
<feature type="domain" description="ABC transporter" evidence="10">
    <location>
        <begin position="369"/>
        <end position="600"/>
    </location>
</feature>
<dbReference type="Gene3D" id="1.10.3470.10">
    <property type="entry name" value="ABC transporter involved in vitamin B12 uptake, BtuC"/>
    <property type="match status" value="1"/>
</dbReference>
<keyword evidence="4 9" id="KW-0812">Transmembrane</keyword>
<evidence type="ECO:0000256" key="7">
    <source>
        <dbReference type="ARBA" id="ARBA00022989"/>
    </source>
</evidence>
<dbReference type="GO" id="GO:0005524">
    <property type="term" value="F:ATP binding"/>
    <property type="evidence" value="ECO:0007669"/>
    <property type="project" value="UniProtKB-KW"/>
</dbReference>
<feature type="transmembrane region" description="Helical" evidence="9">
    <location>
        <begin position="12"/>
        <end position="29"/>
    </location>
</feature>
<comment type="caution">
    <text evidence="11">The sequence shown here is derived from an EMBL/GenBank/DDBJ whole genome shotgun (WGS) entry which is preliminary data.</text>
</comment>
<dbReference type="EMBL" id="BSNF01000007">
    <property type="protein sequence ID" value="GLQ06769.1"/>
    <property type="molecule type" value="Genomic_DNA"/>
</dbReference>
<evidence type="ECO:0000256" key="4">
    <source>
        <dbReference type="ARBA" id="ARBA00022692"/>
    </source>
</evidence>
<evidence type="ECO:0000256" key="5">
    <source>
        <dbReference type="ARBA" id="ARBA00022741"/>
    </source>
</evidence>
<dbReference type="PANTHER" id="PTHR45772:SF8">
    <property type="entry name" value="HIGH-AFFINITY BRANCHED-CHAIN AMINO ACID TRANSPORT ATP-BINDING PROTEIN"/>
    <property type="match status" value="1"/>
</dbReference>
<name>A0ABQ5U3N9_9PROT</name>
<feature type="transmembrane region" description="Helical" evidence="9">
    <location>
        <begin position="90"/>
        <end position="113"/>
    </location>
</feature>
<dbReference type="Proteomes" id="UP001161409">
    <property type="component" value="Unassembled WGS sequence"/>
</dbReference>
<evidence type="ECO:0000256" key="9">
    <source>
        <dbReference type="SAM" id="Phobius"/>
    </source>
</evidence>
<reference evidence="11" key="1">
    <citation type="journal article" date="2014" name="Int. J. Syst. Evol. Microbiol.">
        <title>Complete genome of a new Firmicutes species belonging to the dominant human colonic microbiota ('Ruminococcus bicirculans') reveals two chromosomes and a selective capacity to utilize plant glucans.</title>
        <authorList>
            <consortium name="NISC Comparative Sequencing Program"/>
            <person name="Wegmann U."/>
            <person name="Louis P."/>
            <person name="Goesmann A."/>
            <person name="Henrissat B."/>
            <person name="Duncan S.H."/>
            <person name="Flint H.J."/>
        </authorList>
    </citation>
    <scope>NUCLEOTIDE SEQUENCE</scope>
    <source>
        <strain evidence="11">NBRC 103408</strain>
    </source>
</reference>
<protein>
    <submittedName>
        <fullName evidence="11">ABC transporter ATP-binding protein</fullName>
    </submittedName>
</protein>
<evidence type="ECO:0000256" key="1">
    <source>
        <dbReference type="ARBA" id="ARBA00004651"/>
    </source>
</evidence>
<reference evidence="11" key="2">
    <citation type="submission" date="2023-01" db="EMBL/GenBank/DDBJ databases">
        <title>Draft genome sequence of Sneathiella chinensis strain NBRC 103408.</title>
        <authorList>
            <person name="Sun Q."/>
            <person name="Mori K."/>
        </authorList>
    </citation>
    <scope>NUCLEOTIDE SEQUENCE</scope>
    <source>
        <strain evidence="11">NBRC 103408</strain>
    </source>
</reference>
<dbReference type="Gene3D" id="3.40.50.300">
    <property type="entry name" value="P-loop containing nucleotide triphosphate hydrolases"/>
    <property type="match status" value="1"/>
</dbReference>
<evidence type="ECO:0000256" key="3">
    <source>
        <dbReference type="ARBA" id="ARBA00022475"/>
    </source>
</evidence>
<proteinExistence type="predicted"/>
<evidence type="ECO:0000256" key="2">
    <source>
        <dbReference type="ARBA" id="ARBA00022448"/>
    </source>
</evidence>
<dbReference type="SUPFAM" id="SSF52540">
    <property type="entry name" value="P-loop containing nucleoside triphosphate hydrolases"/>
    <property type="match status" value="1"/>
</dbReference>
<dbReference type="RefSeq" id="WP_169562144.1">
    <property type="nucleotide sequence ID" value="NZ_BSNF01000007.1"/>
</dbReference>
<accession>A0ABQ5U3N9</accession>
<organism evidence="11 12">
    <name type="scientific">Sneathiella chinensis</name>
    <dbReference type="NCBI Taxonomy" id="349750"/>
    <lineage>
        <taxon>Bacteria</taxon>
        <taxon>Pseudomonadati</taxon>
        <taxon>Pseudomonadota</taxon>
        <taxon>Alphaproteobacteria</taxon>
        <taxon>Sneathiellales</taxon>
        <taxon>Sneathiellaceae</taxon>
        <taxon>Sneathiella</taxon>
    </lineage>
</organism>
<dbReference type="InterPro" id="IPR051120">
    <property type="entry name" value="ABC_AA/LPS_Transport"/>
</dbReference>
<dbReference type="PANTHER" id="PTHR45772">
    <property type="entry name" value="CONSERVED COMPONENT OF ABC TRANSPORTER FOR NATURAL AMINO ACIDS-RELATED"/>
    <property type="match status" value="1"/>
</dbReference>
<feature type="transmembrane region" description="Helical" evidence="9">
    <location>
        <begin position="266"/>
        <end position="291"/>
    </location>
</feature>
<keyword evidence="7 9" id="KW-1133">Transmembrane helix</keyword>
<gene>
    <name evidence="11" type="ORF">GCM10007924_19900</name>
</gene>
<keyword evidence="3" id="KW-1003">Cell membrane</keyword>
<dbReference type="Pfam" id="PF02653">
    <property type="entry name" value="BPD_transp_2"/>
    <property type="match status" value="1"/>
</dbReference>
<feature type="transmembrane region" description="Helical" evidence="9">
    <location>
        <begin position="303"/>
        <end position="324"/>
    </location>
</feature>
<dbReference type="CDD" id="cd06581">
    <property type="entry name" value="TM_PBP1_LivM_like"/>
    <property type="match status" value="1"/>
</dbReference>
<evidence type="ECO:0000259" key="10">
    <source>
        <dbReference type="PROSITE" id="PS50893"/>
    </source>
</evidence>
<dbReference type="PROSITE" id="PS50893">
    <property type="entry name" value="ABC_TRANSPORTER_2"/>
    <property type="match status" value="1"/>
</dbReference>
<feature type="transmembrane region" description="Helical" evidence="9">
    <location>
        <begin position="226"/>
        <end position="246"/>
    </location>
</feature>
<evidence type="ECO:0000313" key="12">
    <source>
        <dbReference type="Proteomes" id="UP001161409"/>
    </source>
</evidence>
<dbReference type="Pfam" id="PF00005">
    <property type="entry name" value="ABC_tran"/>
    <property type="match status" value="1"/>
</dbReference>
<keyword evidence="8 9" id="KW-0472">Membrane</keyword>
<dbReference type="InterPro" id="IPR001851">
    <property type="entry name" value="ABC_transp_permease"/>
</dbReference>
<keyword evidence="5" id="KW-0547">Nucleotide-binding</keyword>
<feature type="transmembrane region" description="Helical" evidence="9">
    <location>
        <begin position="35"/>
        <end position="54"/>
    </location>
</feature>
<dbReference type="InterPro" id="IPR027417">
    <property type="entry name" value="P-loop_NTPase"/>
</dbReference>
<feature type="transmembrane region" description="Helical" evidence="9">
    <location>
        <begin position="66"/>
        <end position="84"/>
    </location>
</feature>
<keyword evidence="12" id="KW-1185">Reference proteome</keyword>
<evidence type="ECO:0000313" key="11">
    <source>
        <dbReference type="EMBL" id="GLQ06769.1"/>
    </source>
</evidence>
<dbReference type="InterPro" id="IPR043428">
    <property type="entry name" value="LivM-like"/>
</dbReference>
<dbReference type="InterPro" id="IPR037294">
    <property type="entry name" value="ABC_BtuC-like"/>
</dbReference>
<dbReference type="InterPro" id="IPR003439">
    <property type="entry name" value="ABC_transporter-like_ATP-bd"/>
</dbReference>
<keyword evidence="6 11" id="KW-0067">ATP-binding</keyword>
<sequence>MTFENLYKSFKYSLPLALVVMVIAGHGAMDPYLAYVATSWVIFGLLAMSLDLVWGRGGVLSLGQTAFYGLGGYFGAVVAVNMAPVTGNSLIWLLPAGALFGAIAAALVGYLIFYARTGPLQTTILTYTFTLVLWTLTQSFKLTVGDAVIGGDNGMSNIPGYILGFGEGAESADPNLMFLIVVVISALAYLGVVRFMDGSFGRIIDCIRLDEEKAELLGYDVRKFQLYNFLLAGGVAGLAGGLYAGWANYLNPSIFSVQEALLVPIYVLVGGRGTLSGAFVGALLIGGVSFWLGGGAIGGQTTLILGITLIILVMFLKKGLLGALDDLCQRFLPDYNAAARDMKPVEVDSAVVSKIMLDAEAVAGPAKSLQSRDLLKRFGGVVPVDHVSLSFGPGTPHSLIGPNGAGKSSYLKVCVGLYPQDGGQILLGDQDISSLPMYERVRAGIAVKNQKPQVFPELSVQENLWMAAYSMSREPEKAGEVSSAILHMLGMDKQREVSAAVLSHGQQQWLDIGMVLCLAPRVILFDEPAAGMTNEETRELSKLVRLLSQYVTIIVIEHDMEFVRTLDGAVTVLHQGRLFTQGSIAKLRNDERVLDIYLGRRAHVQNL</sequence>